<proteinExistence type="inferred from homology"/>
<dbReference type="GO" id="GO:0046872">
    <property type="term" value="F:metal ion binding"/>
    <property type="evidence" value="ECO:0007669"/>
    <property type="project" value="UniProtKB-KW"/>
</dbReference>
<evidence type="ECO:0000313" key="5">
    <source>
        <dbReference type="EMBL" id="QNL44505.1"/>
    </source>
</evidence>
<dbReference type="Pfam" id="PF01784">
    <property type="entry name" value="DUF34_NIF3"/>
    <property type="match status" value="1"/>
</dbReference>
<protein>
    <recommendedName>
        <fullName evidence="2">GTP cyclohydrolase 1 type 2 homolog</fullName>
    </recommendedName>
</protein>
<name>A0A7G9B4M4_9FIRM</name>
<dbReference type="InterPro" id="IPR036069">
    <property type="entry name" value="DUF34/NIF3_sf"/>
</dbReference>
<feature type="binding site" evidence="4">
    <location>
        <position position="238"/>
    </location>
    <ligand>
        <name>a divalent metal cation</name>
        <dbReference type="ChEBI" id="CHEBI:60240"/>
        <label>1</label>
    </ligand>
</feature>
<dbReference type="SUPFAM" id="SSF102705">
    <property type="entry name" value="NIF3 (NGG1p interacting factor 3)-like"/>
    <property type="match status" value="1"/>
</dbReference>
<dbReference type="AlphaFoldDB" id="A0A7G9B4M4"/>
<feature type="binding site" evidence="4">
    <location>
        <position position="242"/>
    </location>
    <ligand>
        <name>a divalent metal cation</name>
        <dbReference type="ChEBI" id="CHEBI:60240"/>
        <label>1</label>
    </ligand>
</feature>
<dbReference type="RefSeq" id="WP_187333106.1">
    <property type="nucleotide sequence ID" value="NZ_CP060490.1"/>
</dbReference>
<dbReference type="KEGG" id="ohi:H8790_00135"/>
<evidence type="ECO:0000256" key="2">
    <source>
        <dbReference type="ARBA" id="ARBA00022112"/>
    </source>
</evidence>
<keyword evidence="3 4" id="KW-0479">Metal-binding</keyword>
<organism evidence="5 6">
    <name type="scientific">Oscillibacter hominis</name>
    <dbReference type="NCBI Taxonomy" id="2763056"/>
    <lineage>
        <taxon>Bacteria</taxon>
        <taxon>Bacillati</taxon>
        <taxon>Bacillota</taxon>
        <taxon>Clostridia</taxon>
        <taxon>Eubacteriales</taxon>
        <taxon>Oscillospiraceae</taxon>
        <taxon>Oscillibacter</taxon>
    </lineage>
</organism>
<accession>A0A7G9B4M4</accession>
<dbReference type="PANTHER" id="PTHR13799">
    <property type="entry name" value="NGG1 INTERACTING FACTOR 3"/>
    <property type="match status" value="1"/>
</dbReference>
<evidence type="ECO:0000256" key="1">
    <source>
        <dbReference type="ARBA" id="ARBA00006964"/>
    </source>
</evidence>
<feature type="binding site" evidence="4">
    <location>
        <position position="73"/>
    </location>
    <ligand>
        <name>a divalent metal cation</name>
        <dbReference type="ChEBI" id="CHEBI:60240"/>
        <label>1</label>
    </ligand>
</feature>
<dbReference type="InterPro" id="IPR002678">
    <property type="entry name" value="DUF34/NIF3"/>
</dbReference>
<dbReference type="Gene3D" id="3.40.1390.30">
    <property type="entry name" value="NIF3 (NGG1p interacting factor 3)-like"/>
    <property type="match status" value="2"/>
</dbReference>
<reference evidence="5 6" key="1">
    <citation type="submission" date="2020-08" db="EMBL/GenBank/DDBJ databases">
        <authorList>
            <person name="Liu C."/>
            <person name="Sun Q."/>
        </authorList>
    </citation>
    <scope>NUCLEOTIDE SEQUENCE [LARGE SCALE GENOMIC DNA]</scope>
    <source>
        <strain evidence="5 6">NSJ-62</strain>
    </source>
</reference>
<evidence type="ECO:0000313" key="6">
    <source>
        <dbReference type="Proteomes" id="UP000515960"/>
    </source>
</evidence>
<dbReference type="EMBL" id="CP060490">
    <property type="protein sequence ID" value="QNL44505.1"/>
    <property type="molecule type" value="Genomic_DNA"/>
</dbReference>
<sequence>MAKPNLVPAEFLYDRLTEQFKPDRCTDIFDKIGVQEHNTDYISKVYTATFANPAVIENILSRGEEHVMLFCHHPRPPMPSLQEGYGMVPQELLDRMKAQQVSFFSFHIPLDVAGPYSPGNTLARAMGTNPYDTWYPQNGALLGALCQSGFETVDELEHRFAATVGHRVSRYSYGSNTLTDGKFAVMAGISRSTDAYRFLRENRINVLVTGVTAPTVEWSQAIHEAAREHHVTLLGGTHYSTEKFALMSLCPYFRNLGVEAEFIDETPDLAEL</sequence>
<dbReference type="PANTHER" id="PTHR13799:SF14">
    <property type="entry name" value="GTP CYCLOHYDROLASE 1 TYPE 2 HOMOLOG"/>
    <property type="match status" value="1"/>
</dbReference>
<gene>
    <name evidence="5" type="ORF">H8790_00135</name>
</gene>
<evidence type="ECO:0000256" key="4">
    <source>
        <dbReference type="PIRSR" id="PIRSR602678-1"/>
    </source>
</evidence>
<dbReference type="GO" id="GO:0005737">
    <property type="term" value="C:cytoplasm"/>
    <property type="evidence" value="ECO:0007669"/>
    <property type="project" value="TreeGrafter"/>
</dbReference>
<feature type="binding site" evidence="4">
    <location>
        <position position="111"/>
    </location>
    <ligand>
        <name>a divalent metal cation</name>
        <dbReference type="ChEBI" id="CHEBI:60240"/>
        <label>1</label>
    </ligand>
</feature>
<feature type="binding site" evidence="4">
    <location>
        <position position="72"/>
    </location>
    <ligand>
        <name>a divalent metal cation</name>
        <dbReference type="ChEBI" id="CHEBI:60240"/>
        <label>1</label>
    </ligand>
</feature>
<comment type="similarity">
    <text evidence="1">Belongs to the GTP cyclohydrolase I type 2/NIF3 family.</text>
</comment>
<keyword evidence="6" id="KW-1185">Reference proteome</keyword>
<dbReference type="Proteomes" id="UP000515960">
    <property type="component" value="Chromosome"/>
</dbReference>
<evidence type="ECO:0000256" key="3">
    <source>
        <dbReference type="ARBA" id="ARBA00022723"/>
    </source>
</evidence>